<sequence>MRILSLQLFPSFGAILKQSAAYVCGGDPGNGDLYCGADVCCKGDGSEVCYDYADLNVYTGGCNPVVYGIYSVDVFPYPTTATQVVATSYYVESTTTVYTTAYSSGVDTSYYSNVAYETTTLTITEAGPTATITEREIVKRITTLITTQTFVHTTSTEVIDYTISSGYVSTVTLGTTLPIVNTQVIGQTTTQLVTEMTTTTEDGTTITIDRPASTPTAVENTQTTPSDTPSTAPSQPSPTTPTTVVTSATAQESSPNAPVDAGPTASSPSGPSVVTVTAANSAAQSSQTAAASSSPSGSTNAANRSIGQGGGAVWLAAVVLSLWVYGRWQ</sequence>
<evidence type="ECO:0000313" key="4">
    <source>
        <dbReference type="Proteomes" id="UP001305779"/>
    </source>
</evidence>
<evidence type="ECO:0000256" key="2">
    <source>
        <dbReference type="SAM" id="SignalP"/>
    </source>
</evidence>
<dbReference type="EMBL" id="JAXOVC010000002">
    <property type="protein sequence ID" value="KAK4505212.1"/>
    <property type="molecule type" value="Genomic_DNA"/>
</dbReference>
<proteinExistence type="predicted"/>
<feature type="compositionally biased region" description="Low complexity" evidence="1">
    <location>
        <begin position="240"/>
        <end position="251"/>
    </location>
</feature>
<reference evidence="3 4" key="1">
    <citation type="journal article" date="2023" name="G3 (Bethesda)">
        <title>A chromosome-level genome assembly of Zasmidium syzygii isolated from banana leaves.</title>
        <authorList>
            <person name="van Westerhoven A.C."/>
            <person name="Mehrabi R."/>
            <person name="Talebi R."/>
            <person name="Steentjes M.B.F."/>
            <person name="Corcolon B."/>
            <person name="Chong P.A."/>
            <person name="Kema G.H.J."/>
            <person name="Seidl M.F."/>
        </authorList>
    </citation>
    <scope>NUCLEOTIDE SEQUENCE [LARGE SCALE GENOMIC DNA]</scope>
    <source>
        <strain evidence="3 4">P124</strain>
    </source>
</reference>
<feature type="chain" id="PRO_5045593543" evidence="2">
    <location>
        <begin position="22"/>
        <end position="329"/>
    </location>
</feature>
<feature type="compositionally biased region" description="Low complexity" evidence="1">
    <location>
        <begin position="221"/>
        <end position="234"/>
    </location>
</feature>
<protein>
    <submittedName>
        <fullName evidence="3">Uncharacterized protein</fullName>
    </submittedName>
</protein>
<name>A0ABR0EUF1_ZASCE</name>
<feature type="compositionally biased region" description="Low complexity" evidence="1">
    <location>
        <begin position="198"/>
        <end position="209"/>
    </location>
</feature>
<evidence type="ECO:0000256" key="1">
    <source>
        <dbReference type="SAM" id="MobiDB-lite"/>
    </source>
</evidence>
<feature type="signal peptide" evidence="2">
    <location>
        <begin position="1"/>
        <end position="21"/>
    </location>
</feature>
<organism evidence="3 4">
    <name type="scientific">Zasmidium cellare</name>
    <name type="common">Wine cellar mold</name>
    <name type="synonym">Racodium cellare</name>
    <dbReference type="NCBI Taxonomy" id="395010"/>
    <lineage>
        <taxon>Eukaryota</taxon>
        <taxon>Fungi</taxon>
        <taxon>Dikarya</taxon>
        <taxon>Ascomycota</taxon>
        <taxon>Pezizomycotina</taxon>
        <taxon>Dothideomycetes</taxon>
        <taxon>Dothideomycetidae</taxon>
        <taxon>Mycosphaerellales</taxon>
        <taxon>Mycosphaerellaceae</taxon>
        <taxon>Zasmidium</taxon>
    </lineage>
</organism>
<keyword evidence="4" id="KW-1185">Reference proteome</keyword>
<evidence type="ECO:0000313" key="3">
    <source>
        <dbReference type="EMBL" id="KAK4505212.1"/>
    </source>
</evidence>
<keyword evidence="2" id="KW-0732">Signal</keyword>
<accession>A0ABR0EUF1</accession>
<dbReference type="Proteomes" id="UP001305779">
    <property type="component" value="Unassembled WGS sequence"/>
</dbReference>
<feature type="region of interest" description="Disordered" evidence="1">
    <location>
        <begin position="198"/>
        <end position="273"/>
    </location>
</feature>
<feature type="compositionally biased region" description="Low complexity" evidence="1">
    <location>
        <begin position="261"/>
        <end position="273"/>
    </location>
</feature>
<gene>
    <name evidence="3" type="ORF">PRZ48_003175</name>
</gene>
<comment type="caution">
    <text evidence="3">The sequence shown here is derived from an EMBL/GenBank/DDBJ whole genome shotgun (WGS) entry which is preliminary data.</text>
</comment>